<evidence type="ECO:0000313" key="2">
    <source>
        <dbReference type="Proteomes" id="UP000584670"/>
    </source>
</evidence>
<comment type="caution">
    <text evidence="1">The sequence shown here is derived from an EMBL/GenBank/DDBJ whole genome shotgun (WGS) entry which is preliminary data.</text>
</comment>
<proteinExistence type="predicted"/>
<dbReference type="EMBL" id="JACMSF010000009">
    <property type="protein sequence ID" value="MBC2902138.1"/>
    <property type="molecule type" value="Genomic_DNA"/>
</dbReference>
<reference evidence="1 2" key="1">
    <citation type="submission" date="2020-08" db="EMBL/GenBank/DDBJ databases">
        <title>Streptomyces sp. PSKA01 genome sequencing and assembly.</title>
        <authorList>
            <person name="Mandal S."/>
            <person name="Maiti P.K."/>
            <person name="Das P."/>
        </authorList>
    </citation>
    <scope>NUCLEOTIDE SEQUENCE [LARGE SCALE GENOMIC DNA]</scope>
    <source>
        <strain evidence="1 2">PSKA01</strain>
    </source>
</reference>
<organism evidence="1 2">
    <name type="scientific">Streptomyces cupreus</name>
    <dbReference type="NCBI Taxonomy" id="2759956"/>
    <lineage>
        <taxon>Bacteria</taxon>
        <taxon>Bacillati</taxon>
        <taxon>Actinomycetota</taxon>
        <taxon>Actinomycetes</taxon>
        <taxon>Kitasatosporales</taxon>
        <taxon>Streptomycetaceae</taxon>
        <taxon>Streptomyces</taxon>
    </lineage>
</organism>
<protein>
    <submittedName>
        <fullName evidence="1">Uncharacterized protein</fullName>
    </submittedName>
</protein>
<keyword evidence="2" id="KW-1185">Reference proteome</keyword>
<name>A0A7X1M904_9ACTN</name>
<accession>A0A7X1M904</accession>
<gene>
    <name evidence="1" type="ORF">H4N64_11045</name>
</gene>
<sequence length="68" mass="7325">MRPSERLAGTPAVRRDGHWWLVTPTGTISASDPVFTGELDRFAADMAAADRAVANLRTERTAAGGDQR</sequence>
<dbReference type="Proteomes" id="UP000584670">
    <property type="component" value="Unassembled WGS sequence"/>
</dbReference>
<evidence type="ECO:0000313" key="1">
    <source>
        <dbReference type="EMBL" id="MBC2902138.1"/>
    </source>
</evidence>
<dbReference type="AlphaFoldDB" id="A0A7X1M904"/>